<protein>
    <submittedName>
        <fullName evidence="7">Sporulation integral membrane protein YtvI</fullName>
    </submittedName>
</protein>
<evidence type="ECO:0000256" key="1">
    <source>
        <dbReference type="ARBA" id="ARBA00004141"/>
    </source>
</evidence>
<feature type="transmembrane region" description="Helical" evidence="6">
    <location>
        <begin position="62"/>
        <end position="85"/>
    </location>
</feature>
<keyword evidence="3 6" id="KW-0812">Transmembrane</keyword>
<evidence type="ECO:0000256" key="4">
    <source>
        <dbReference type="ARBA" id="ARBA00022989"/>
    </source>
</evidence>
<evidence type="ECO:0000313" key="7">
    <source>
        <dbReference type="EMBL" id="UOQ46170.1"/>
    </source>
</evidence>
<evidence type="ECO:0000313" key="8">
    <source>
        <dbReference type="Proteomes" id="UP000831787"/>
    </source>
</evidence>
<dbReference type="InterPro" id="IPR014227">
    <property type="entry name" value="YtvI-like"/>
</dbReference>
<dbReference type="PANTHER" id="PTHR21716">
    <property type="entry name" value="TRANSMEMBRANE PROTEIN"/>
    <property type="match status" value="1"/>
</dbReference>
<dbReference type="RefSeq" id="WP_244713232.1">
    <property type="nucleotide sequence ID" value="NZ_CP095073.1"/>
</dbReference>
<dbReference type="Pfam" id="PF01594">
    <property type="entry name" value="AI-2E_transport"/>
    <property type="match status" value="1"/>
</dbReference>
<keyword evidence="5 6" id="KW-0472">Membrane</keyword>
<feature type="transmembrane region" description="Helical" evidence="6">
    <location>
        <begin position="288"/>
        <end position="308"/>
    </location>
</feature>
<feature type="transmembrane region" description="Helical" evidence="6">
    <location>
        <begin position="169"/>
        <end position="190"/>
    </location>
</feature>
<feature type="transmembrane region" description="Helical" evidence="6">
    <location>
        <begin position="254"/>
        <end position="281"/>
    </location>
</feature>
<proteinExistence type="inferred from homology"/>
<dbReference type="InterPro" id="IPR002549">
    <property type="entry name" value="AI-2E-like"/>
</dbReference>
<dbReference type="PANTHER" id="PTHR21716:SF68">
    <property type="entry name" value="TRANSPORT PROTEIN YTVI-RELATED"/>
    <property type="match status" value="1"/>
</dbReference>
<comment type="subcellular location">
    <subcellularLocation>
        <location evidence="1">Membrane</location>
        <topology evidence="1">Multi-pass membrane protein</topology>
    </subcellularLocation>
</comment>
<dbReference type="Proteomes" id="UP000831787">
    <property type="component" value="Chromosome"/>
</dbReference>
<gene>
    <name evidence="7" type="primary">ytvI</name>
    <name evidence="7" type="ORF">MUN89_09770</name>
</gene>
<feature type="transmembrane region" description="Helical" evidence="6">
    <location>
        <begin position="229"/>
        <end position="248"/>
    </location>
</feature>
<dbReference type="NCBIfam" id="TIGR02872">
    <property type="entry name" value="spore_ytvI"/>
    <property type="match status" value="1"/>
</dbReference>
<evidence type="ECO:0000256" key="6">
    <source>
        <dbReference type="SAM" id="Phobius"/>
    </source>
</evidence>
<name>A0ABY4EP57_9BACI</name>
<dbReference type="EMBL" id="CP095073">
    <property type="protein sequence ID" value="UOQ46170.1"/>
    <property type="molecule type" value="Genomic_DNA"/>
</dbReference>
<evidence type="ECO:0000256" key="5">
    <source>
        <dbReference type="ARBA" id="ARBA00023136"/>
    </source>
</evidence>
<feature type="transmembrane region" description="Helical" evidence="6">
    <location>
        <begin position="33"/>
        <end position="50"/>
    </location>
</feature>
<evidence type="ECO:0000256" key="2">
    <source>
        <dbReference type="ARBA" id="ARBA00009773"/>
    </source>
</evidence>
<sequence length="324" mass="36305">MDKHVFYQALRFLVVLVCVILSGTFVYFSWNYLYPFLFALLFAWILHPFVKILEVRMRLPRWLAVVLLMLLGISFIGGIALLIVAELVKGIQYAAGEAALDFPALINQLIDGITKLVTPAVRQLENFLHSLNAAQKHSVETSLEMLSSKVSSTLSSFAQTILEGLTKGIITIPNSLSTMFIAVLATFFFCKDWEKIITAVRQLLPATIQKTGEKIYEDLKRTVRGMIKAQMILIAVSFVIVFFGLLVMKHPHPLSLAMVTGAVDLLPYIGTGIIFVPWILFEFFSGNFDITIGLAMLYMVLVIVRQLLEPKLLADHFGVPPSFF</sequence>
<reference evidence="7 8" key="1">
    <citation type="submission" date="2022-04" db="EMBL/GenBank/DDBJ databases">
        <title>Halobacillus sp. isolated from saltern.</title>
        <authorList>
            <person name="Won M."/>
            <person name="Lee C.-M."/>
            <person name="Woen H.-Y."/>
            <person name="Kwon S.-W."/>
        </authorList>
    </citation>
    <scope>NUCLEOTIDE SEQUENCE [LARGE SCALE GENOMIC DNA]</scope>
    <source>
        <strain evidence="7 8">SSBR10-3</strain>
    </source>
</reference>
<feature type="transmembrane region" description="Helical" evidence="6">
    <location>
        <begin position="9"/>
        <end position="27"/>
    </location>
</feature>
<keyword evidence="4 6" id="KW-1133">Transmembrane helix</keyword>
<accession>A0ABY4EP57</accession>
<keyword evidence="8" id="KW-1185">Reference proteome</keyword>
<evidence type="ECO:0000256" key="3">
    <source>
        <dbReference type="ARBA" id="ARBA00022692"/>
    </source>
</evidence>
<comment type="similarity">
    <text evidence="2">Belongs to the autoinducer-2 exporter (AI-2E) (TC 2.A.86) family.</text>
</comment>
<organism evidence="7 8">
    <name type="scientific">Halobacillus salinarum</name>
    <dbReference type="NCBI Taxonomy" id="2932257"/>
    <lineage>
        <taxon>Bacteria</taxon>
        <taxon>Bacillati</taxon>
        <taxon>Bacillota</taxon>
        <taxon>Bacilli</taxon>
        <taxon>Bacillales</taxon>
        <taxon>Bacillaceae</taxon>
        <taxon>Halobacillus</taxon>
    </lineage>
</organism>